<accession>A0A553Q4Q4</accession>
<dbReference type="PANTHER" id="PTHR14241:SF1">
    <property type="entry name" value="INTERFERON-INDUCED PROTEIN 44-RELATED"/>
    <property type="match status" value="1"/>
</dbReference>
<dbReference type="EMBL" id="SRMA01026347">
    <property type="protein sequence ID" value="TRY84909.1"/>
    <property type="molecule type" value="Genomic_DNA"/>
</dbReference>
<evidence type="ECO:0008006" key="3">
    <source>
        <dbReference type="Google" id="ProtNLM"/>
    </source>
</evidence>
<dbReference type="OrthoDB" id="25620at2759"/>
<organism evidence="1 2">
    <name type="scientific">Danionella cerebrum</name>
    <dbReference type="NCBI Taxonomy" id="2873325"/>
    <lineage>
        <taxon>Eukaryota</taxon>
        <taxon>Metazoa</taxon>
        <taxon>Chordata</taxon>
        <taxon>Craniata</taxon>
        <taxon>Vertebrata</taxon>
        <taxon>Euteleostomi</taxon>
        <taxon>Actinopterygii</taxon>
        <taxon>Neopterygii</taxon>
        <taxon>Teleostei</taxon>
        <taxon>Ostariophysi</taxon>
        <taxon>Cypriniformes</taxon>
        <taxon>Danionidae</taxon>
        <taxon>Danioninae</taxon>
        <taxon>Danionella</taxon>
    </lineage>
</organism>
<dbReference type="STRING" id="623744.A0A553Q4Q4"/>
<dbReference type="InterPro" id="IPR027417">
    <property type="entry name" value="P-loop_NTPase"/>
</dbReference>
<reference evidence="1 2" key="1">
    <citation type="journal article" date="2019" name="Sci. Data">
        <title>Hybrid genome assembly and annotation of Danionella translucida.</title>
        <authorList>
            <person name="Kadobianskyi M."/>
            <person name="Schulze L."/>
            <person name="Schuelke M."/>
            <person name="Judkewitz B."/>
        </authorList>
    </citation>
    <scope>NUCLEOTIDE SEQUENCE [LARGE SCALE GENOMIC DNA]</scope>
    <source>
        <strain evidence="1 2">Bolton</strain>
    </source>
</reference>
<dbReference type="GO" id="GO:0006955">
    <property type="term" value="P:immune response"/>
    <property type="evidence" value="ECO:0007669"/>
    <property type="project" value="TreeGrafter"/>
</dbReference>
<dbReference type="AlphaFoldDB" id="A0A553Q4Q4"/>
<evidence type="ECO:0000313" key="1">
    <source>
        <dbReference type="EMBL" id="TRY84909.1"/>
    </source>
</evidence>
<name>A0A553Q4Q4_9TELE</name>
<proteinExistence type="predicted"/>
<keyword evidence="2" id="KW-1185">Reference proteome</keyword>
<sequence length="236" mass="26808">MMLLFKNRGNQDQEIAKPWRSITWNDEEKQSHLSFLNQFQPGNSEVHSLKFLLTGPVGAGKSSFFNSVNNVLQDRITTRAMADSISGSSFSIECKEFKLKKKDGGSDYPFSFTDIKGLENYNGEGVLIKDVVHILEGHVKSGYKVRIPQVIIMTKVDQICPLVKNNIEKIYTSKKIKEKMEECSCTLGVPLTCIFPVKNYFEEDITNTNMDILILKALKQIVHFANDYVVDKKDND</sequence>
<dbReference type="PANTHER" id="PTHR14241">
    <property type="entry name" value="INTERFERON-INDUCED PROTEIN 44"/>
    <property type="match status" value="1"/>
</dbReference>
<dbReference type="SUPFAM" id="SSF52540">
    <property type="entry name" value="P-loop containing nucleoside triphosphate hydrolases"/>
    <property type="match status" value="1"/>
</dbReference>
<comment type="caution">
    <text evidence="1">The sequence shown here is derived from an EMBL/GenBank/DDBJ whole genome shotgun (WGS) entry which is preliminary data.</text>
</comment>
<dbReference type="Proteomes" id="UP000316079">
    <property type="component" value="Unassembled WGS sequence"/>
</dbReference>
<gene>
    <name evidence="1" type="ORF">DNTS_002027</name>
</gene>
<dbReference type="Gene3D" id="3.40.50.300">
    <property type="entry name" value="P-loop containing nucleotide triphosphate hydrolases"/>
    <property type="match status" value="1"/>
</dbReference>
<dbReference type="CDD" id="cd00882">
    <property type="entry name" value="Ras_like_GTPase"/>
    <property type="match status" value="1"/>
</dbReference>
<evidence type="ECO:0000313" key="2">
    <source>
        <dbReference type="Proteomes" id="UP000316079"/>
    </source>
</evidence>
<protein>
    <recommendedName>
        <fullName evidence="3">G domain-containing protein</fullName>
    </recommendedName>
</protein>